<dbReference type="Gene3D" id="3.40.50.150">
    <property type="entry name" value="Vaccinia Virus protein VP39"/>
    <property type="match status" value="1"/>
</dbReference>
<dbReference type="EMBL" id="VDUW01000001">
    <property type="protein sequence ID" value="TXL67855.1"/>
    <property type="molecule type" value="Genomic_DNA"/>
</dbReference>
<dbReference type="SUPFAM" id="SSF47757">
    <property type="entry name" value="Chemotaxis receptor methyltransferase CheR, N-terminal domain"/>
    <property type="match status" value="1"/>
</dbReference>
<keyword evidence="4 7" id="KW-0808">Transferase</keyword>
<evidence type="ECO:0000313" key="8">
    <source>
        <dbReference type="Proteomes" id="UP000321574"/>
    </source>
</evidence>
<keyword evidence="5" id="KW-0949">S-adenosyl-L-methionine</keyword>
<dbReference type="RefSeq" id="WP_147665592.1">
    <property type="nucleotide sequence ID" value="NZ_VDUW01000001.1"/>
</dbReference>
<keyword evidence="3 7" id="KW-0489">Methyltransferase</keyword>
<dbReference type="AlphaFoldDB" id="A0A5C8P2L5"/>
<dbReference type="GO" id="GO:0008983">
    <property type="term" value="F:protein-glutamate O-methyltransferase activity"/>
    <property type="evidence" value="ECO:0007669"/>
    <property type="project" value="UniProtKB-EC"/>
</dbReference>
<dbReference type="PANTHER" id="PTHR24422:SF19">
    <property type="entry name" value="CHEMOTAXIS PROTEIN METHYLTRANSFERASE"/>
    <property type="match status" value="1"/>
</dbReference>
<evidence type="ECO:0000256" key="2">
    <source>
        <dbReference type="ARBA" id="ARBA00012534"/>
    </source>
</evidence>
<sequence length="256" mass="30208">MPDYHSFISRIYSKLGIDLSLYKEAQMKRRLTSLRNKHGFSDFSTYFHALNQDEQLLHEFTDRITINVSEFFRNPKRWDVLRKSIIPSLIKNKQKLSIWSAACSTGEEPYSIAILFKEYFPKIDIKILATDIDENILGKAKQGIYKEQSLKEIQDILKRKYFKPEHHLYKVDPSIKANITFKKHNLLADPYPPNIDLILCRNVLIYFTDDAKESIYMKFGKSLQKNGFLFVGSTEQIFNPNYYGLHLYDTFFYQKS</sequence>
<dbReference type="Gene3D" id="1.10.155.10">
    <property type="entry name" value="Chemotaxis receptor methyltransferase CheR, N-terminal domain"/>
    <property type="match status" value="1"/>
</dbReference>
<accession>A0A5C8P2L5</accession>
<reference evidence="7 8" key="1">
    <citation type="submission" date="2019-06" db="EMBL/GenBank/DDBJ databases">
        <title>Cerasibacillus sp. nov., isolated from maize field.</title>
        <authorList>
            <person name="Lin S.-Y."/>
            <person name="Tsai C.-F."/>
            <person name="Young C.-C."/>
        </authorList>
    </citation>
    <scope>NUCLEOTIDE SEQUENCE [LARGE SCALE GENOMIC DNA]</scope>
    <source>
        <strain evidence="7 8">CC-CFT480</strain>
    </source>
</reference>
<evidence type="ECO:0000256" key="3">
    <source>
        <dbReference type="ARBA" id="ARBA00022603"/>
    </source>
</evidence>
<dbReference type="GO" id="GO:0032259">
    <property type="term" value="P:methylation"/>
    <property type="evidence" value="ECO:0007669"/>
    <property type="project" value="UniProtKB-KW"/>
</dbReference>
<dbReference type="InterPro" id="IPR000780">
    <property type="entry name" value="CheR_MeTrfase"/>
</dbReference>
<dbReference type="PANTHER" id="PTHR24422">
    <property type="entry name" value="CHEMOTAXIS PROTEIN METHYLTRANSFERASE"/>
    <property type="match status" value="1"/>
</dbReference>
<dbReference type="InterPro" id="IPR036804">
    <property type="entry name" value="CheR_N_sf"/>
</dbReference>
<feature type="domain" description="CheR-type methyltransferase" evidence="6">
    <location>
        <begin position="1"/>
        <end position="256"/>
    </location>
</feature>
<dbReference type="Pfam" id="PF01739">
    <property type="entry name" value="CheR"/>
    <property type="match status" value="1"/>
</dbReference>
<dbReference type="SUPFAM" id="SSF53335">
    <property type="entry name" value="S-adenosyl-L-methionine-dependent methyltransferases"/>
    <property type="match status" value="1"/>
</dbReference>
<evidence type="ECO:0000259" key="6">
    <source>
        <dbReference type="PROSITE" id="PS50123"/>
    </source>
</evidence>
<dbReference type="OrthoDB" id="9816309at2"/>
<dbReference type="InterPro" id="IPR050903">
    <property type="entry name" value="Bact_Chemotaxis_MeTrfase"/>
</dbReference>
<evidence type="ECO:0000256" key="4">
    <source>
        <dbReference type="ARBA" id="ARBA00022679"/>
    </source>
</evidence>
<evidence type="ECO:0000256" key="1">
    <source>
        <dbReference type="ARBA" id="ARBA00001541"/>
    </source>
</evidence>
<dbReference type="InterPro" id="IPR029063">
    <property type="entry name" value="SAM-dependent_MTases_sf"/>
</dbReference>
<evidence type="ECO:0000256" key="5">
    <source>
        <dbReference type="ARBA" id="ARBA00022691"/>
    </source>
</evidence>
<proteinExistence type="predicted"/>
<keyword evidence="8" id="KW-1185">Reference proteome</keyword>
<organism evidence="7 8">
    <name type="scientific">Cerasibacillus terrae</name>
    <dbReference type="NCBI Taxonomy" id="2498845"/>
    <lineage>
        <taxon>Bacteria</taxon>
        <taxon>Bacillati</taxon>
        <taxon>Bacillota</taxon>
        <taxon>Bacilli</taxon>
        <taxon>Bacillales</taxon>
        <taxon>Bacillaceae</taxon>
        <taxon>Cerasibacillus</taxon>
    </lineage>
</organism>
<comment type="catalytic activity">
    <reaction evidence="1">
        <text>L-glutamyl-[protein] + S-adenosyl-L-methionine = [protein]-L-glutamate 5-O-methyl ester + S-adenosyl-L-homocysteine</text>
        <dbReference type="Rhea" id="RHEA:24452"/>
        <dbReference type="Rhea" id="RHEA-COMP:10208"/>
        <dbReference type="Rhea" id="RHEA-COMP:10311"/>
        <dbReference type="ChEBI" id="CHEBI:29973"/>
        <dbReference type="ChEBI" id="CHEBI:57856"/>
        <dbReference type="ChEBI" id="CHEBI:59789"/>
        <dbReference type="ChEBI" id="CHEBI:82795"/>
        <dbReference type="EC" id="2.1.1.80"/>
    </reaction>
</comment>
<dbReference type="InterPro" id="IPR022641">
    <property type="entry name" value="CheR_N"/>
</dbReference>
<dbReference type="InterPro" id="IPR022642">
    <property type="entry name" value="CheR_C"/>
</dbReference>
<dbReference type="PRINTS" id="PR00996">
    <property type="entry name" value="CHERMTFRASE"/>
</dbReference>
<name>A0A5C8P2L5_9BACI</name>
<dbReference type="Pfam" id="PF03705">
    <property type="entry name" value="CheR_N"/>
    <property type="match status" value="1"/>
</dbReference>
<dbReference type="PROSITE" id="PS50123">
    <property type="entry name" value="CHER"/>
    <property type="match status" value="1"/>
</dbReference>
<evidence type="ECO:0000313" key="7">
    <source>
        <dbReference type="EMBL" id="TXL67855.1"/>
    </source>
</evidence>
<dbReference type="SMART" id="SM00138">
    <property type="entry name" value="MeTrc"/>
    <property type="match status" value="1"/>
</dbReference>
<protein>
    <recommendedName>
        <fullName evidence="2">protein-glutamate O-methyltransferase</fullName>
        <ecNumber evidence="2">2.1.1.80</ecNumber>
    </recommendedName>
</protein>
<dbReference type="Proteomes" id="UP000321574">
    <property type="component" value="Unassembled WGS sequence"/>
</dbReference>
<comment type="caution">
    <text evidence="7">The sequence shown here is derived from an EMBL/GenBank/DDBJ whole genome shotgun (WGS) entry which is preliminary data.</text>
</comment>
<gene>
    <name evidence="7" type="ORF">FHP05_02200</name>
</gene>
<dbReference type="EC" id="2.1.1.80" evidence="2"/>